<sequence>MRAAASGVCSPQRSNATANSQPAGHARCYTPLMFQGRQGFGLEPLRPLAAQGSCLELTMGRLLTFACCNLNQWVLDWEGNRKRIVESIKVAKERGAGFRTGPELEITGYGLLDHFLEGDTYLHAWEQLAIILQDESIHGIIADIGMPIMHRNNRYNCRVIILDGKILFIRPKLYLANDGNYREMRHFIPWNRPQHHEEYYLPQFIQKIQGSTKVPIGDMVLSTPDTCIGMETCEELFTPFSPHLAMSLNGVEVITNSSGSHHSLRKLNTRIALIQEATRKSGGVYLYSNQQGMDGDRLYYDGCAMIIINGEIVQQTSQFSLNDVEVCVATVDIEDVRSYRCTPSRGHQALNAPTYERVETPFHIGKDEDAFDPHLAPSAPQELKIHAPEEEIYLSGSCFLWDYLRRSNQAGYLIPLSGGIDSCSTAVLVYGMCNVAFEALQAGNAQVKADIQRIAGPGEAEGWLPKSPQELCSKVFSSVFMGMAKQSSKETRSRAERLSHDIGAQHTGLDIDSIFEAFKGVLTKATGHEPAFKVHGGTHAENLALQNIQARSRMVLSYVFAQLLPTVRQRPNGGSLLVLGSANVDEALRGYFTKYDCSSADINPIGGISKTDLKRFVAWAENHLSLPILREFLDATPTAELEPLTEDYVQSDEVDMGMSYAELSVFGRLRKSQKLGPYGMFQRLVHEWKDLHEPRVVADKVKRFYHYWAINRHKMTTITPSLHMEDYSPEDNRFDLRPFCYPSFWSSWSFKKIDEAVEKLEQGGRNGTA</sequence>
<accession>A0ACC2HPY7</accession>
<dbReference type="EMBL" id="JAPHNI010001643">
    <property type="protein sequence ID" value="KAJ8105124.1"/>
    <property type="molecule type" value="Genomic_DNA"/>
</dbReference>
<evidence type="ECO:0000313" key="1">
    <source>
        <dbReference type="EMBL" id="KAJ8105124.1"/>
    </source>
</evidence>
<comment type="caution">
    <text evidence="1">The sequence shown here is derived from an EMBL/GenBank/DDBJ whole genome shotgun (WGS) entry which is preliminary data.</text>
</comment>
<organism evidence="1 2">
    <name type="scientific">Boeremia exigua</name>
    <dbReference type="NCBI Taxonomy" id="749465"/>
    <lineage>
        <taxon>Eukaryota</taxon>
        <taxon>Fungi</taxon>
        <taxon>Dikarya</taxon>
        <taxon>Ascomycota</taxon>
        <taxon>Pezizomycotina</taxon>
        <taxon>Dothideomycetes</taxon>
        <taxon>Pleosporomycetidae</taxon>
        <taxon>Pleosporales</taxon>
        <taxon>Pleosporineae</taxon>
        <taxon>Didymellaceae</taxon>
        <taxon>Boeremia</taxon>
    </lineage>
</organism>
<evidence type="ECO:0000313" key="2">
    <source>
        <dbReference type="Proteomes" id="UP001153331"/>
    </source>
</evidence>
<gene>
    <name evidence="1" type="ORF">OPT61_g10368</name>
</gene>
<proteinExistence type="predicted"/>
<name>A0ACC2HPY7_9PLEO</name>
<reference evidence="1" key="1">
    <citation type="submission" date="2022-11" db="EMBL/GenBank/DDBJ databases">
        <title>Genome Sequence of Boeremia exigua.</title>
        <authorList>
            <person name="Buettner E."/>
        </authorList>
    </citation>
    <scope>NUCLEOTIDE SEQUENCE</scope>
    <source>
        <strain evidence="1">CU02</strain>
    </source>
</reference>
<protein>
    <submittedName>
        <fullName evidence="1">Uncharacterized protein</fullName>
    </submittedName>
</protein>
<keyword evidence="2" id="KW-1185">Reference proteome</keyword>
<dbReference type="Proteomes" id="UP001153331">
    <property type="component" value="Unassembled WGS sequence"/>
</dbReference>